<evidence type="ECO:0000259" key="5">
    <source>
        <dbReference type="PROSITE" id="PS51203"/>
    </source>
</evidence>
<dbReference type="GO" id="GO:0005737">
    <property type="term" value="C:cytoplasm"/>
    <property type="evidence" value="ECO:0007669"/>
    <property type="project" value="TreeGrafter"/>
</dbReference>
<dbReference type="Gene3D" id="2.60.40.790">
    <property type="match status" value="1"/>
</dbReference>
<feature type="domain" description="CS" evidence="5">
    <location>
        <begin position="153"/>
        <end position="242"/>
    </location>
</feature>
<dbReference type="InterPro" id="IPR037898">
    <property type="entry name" value="NudC_fam"/>
</dbReference>
<organism evidence="6">
    <name type="scientific">Araucaria cunninghamii</name>
    <name type="common">Hoop pine</name>
    <name type="synonym">Moreton Bay pine</name>
    <dbReference type="NCBI Taxonomy" id="56994"/>
    <lineage>
        <taxon>Eukaryota</taxon>
        <taxon>Viridiplantae</taxon>
        <taxon>Streptophyta</taxon>
        <taxon>Embryophyta</taxon>
        <taxon>Tracheophyta</taxon>
        <taxon>Spermatophyta</taxon>
        <taxon>Pinopsida</taxon>
        <taxon>Pinidae</taxon>
        <taxon>Conifers II</taxon>
        <taxon>Araucariales</taxon>
        <taxon>Araucariaceae</taxon>
        <taxon>Araucaria</taxon>
    </lineage>
</organism>
<reference evidence="6" key="1">
    <citation type="submission" date="2015-03" db="EMBL/GenBank/DDBJ databases">
        <title>A transcriptome of Araucaria cunninghamii, an australian fine timber species.</title>
        <authorList>
            <person name="Jing Yi C.J.Y."/>
            <person name="Yin San L.Y.S."/>
            <person name="Abdul Karim S.S."/>
            <person name="Wan Azmi N.N."/>
            <person name="Hercus R.R."/>
            <person name="Croft L.L."/>
        </authorList>
    </citation>
    <scope>NUCLEOTIDE SEQUENCE</scope>
    <source>
        <strain evidence="6">MI0301</strain>
        <tissue evidence="6">Leaf</tissue>
    </source>
</reference>
<accession>A0A0D6R0B6</accession>
<evidence type="ECO:0000256" key="2">
    <source>
        <dbReference type="ARBA" id="ARBA00022490"/>
    </source>
</evidence>
<comment type="subcellular location">
    <subcellularLocation>
        <location evidence="1">Cytoplasmic granule</location>
    </subcellularLocation>
</comment>
<dbReference type="EMBL" id="GCKF01034188">
    <property type="protein sequence ID" value="JAG97272.1"/>
    <property type="molecule type" value="Transcribed_RNA"/>
</dbReference>
<dbReference type="GO" id="GO:0006457">
    <property type="term" value="P:protein folding"/>
    <property type="evidence" value="ECO:0007669"/>
    <property type="project" value="TreeGrafter"/>
</dbReference>
<evidence type="ECO:0000256" key="4">
    <source>
        <dbReference type="SAM" id="MobiDB-lite"/>
    </source>
</evidence>
<feature type="region of interest" description="Disordered" evidence="4">
    <location>
        <begin position="78"/>
        <end position="155"/>
    </location>
</feature>
<dbReference type="AlphaFoldDB" id="A0A0D6R0B6"/>
<dbReference type="SUPFAM" id="SSF49764">
    <property type="entry name" value="HSP20-like chaperones"/>
    <property type="match status" value="1"/>
</dbReference>
<dbReference type="InterPro" id="IPR007052">
    <property type="entry name" value="CS_dom"/>
</dbReference>
<protein>
    <recommendedName>
        <fullName evidence="5">CS domain-containing protein</fullName>
    </recommendedName>
</protein>
<name>A0A0D6R0B6_ARACU</name>
<keyword evidence="2" id="KW-0963">Cytoplasm</keyword>
<dbReference type="Pfam" id="PF04969">
    <property type="entry name" value="CS"/>
    <property type="match status" value="1"/>
</dbReference>
<dbReference type="PROSITE" id="PS51203">
    <property type="entry name" value="CS"/>
    <property type="match status" value="1"/>
</dbReference>
<dbReference type="CDD" id="cd06467">
    <property type="entry name" value="p23_NUDC_like"/>
    <property type="match status" value="1"/>
</dbReference>
<dbReference type="GO" id="GO:0051082">
    <property type="term" value="F:unfolded protein binding"/>
    <property type="evidence" value="ECO:0007669"/>
    <property type="project" value="TreeGrafter"/>
</dbReference>
<dbReference type="PANTHER" id="PTHR12356:SF3">
    <property type="entry name" value="NUCLEAR MIGRATION PROTEIN NUDC"/>
    <property type="match status" value="1"/>
</dbReference>
<sequence length="315" mass="34665">MAIISEYEGEEEAKPQQQQEQQQISSSGPYDEALQTILGDQHPLLFLGNVVDFLRRKTNLFDDAAAEKKIADIVSSAEAKHLQQQKPRPPSTSTASASTPPPPPAAVASTSTSTSGGDVKKEDVSVAETSKNPKPKSANNEDGGIDPNSGNGADLEKYSWTQTLSEVTVTMPVPPGTKSRFIVCDIKKNHLKAGLKGQPHVLDGELFAPVKTDDCFWSIEDGKSLSIILTKQNAMEWWKSVVKGEPEINTQKVEPENSKLSDLDPETRQTVEKMMYDQRQKAMGLPTTEEQQKQEILKKFMAQHPEMDFSKAKIS</sequence>
<evidence type="ECO:0000256" key="1">
    <source>
        <dbReference type="ARBA" id="ARBA00004463"/>
    </source>
</evidence>
<feature type="compositionally biased region" description="Polar residues" evidence="4">
    <location>
        <begin position="127"/>
        <end position="140"/>
    </location>
</feature>
<feature type="compositionally biased region" description="Low complexity" evidence="4">
    <location>
        <begin position="106"/>
        <end position="115"/>
    </location>
</feature>
<dbReference type="PANTHER" id="PTHR12356">
    <property type="entry name" value="NUCLEAR MOVEMENT PROTEIN NUDC"/>
    <property type="match status" value="1"/>
</dbReference>
<feature type="region of interest" description="Disordered" evidence="4">
    <location>
        <begin position="1"/>
        <end position="31"/>
    </location>
</feature>
<proteinExistence type="predicted"/>
<comment type="function">
    <text evidence="3">Small heat shock protein required for the establishment of auxin gradients and for patterning of the apical domain of the embryo. Involved in the specification of the cotyledon primordia. Also required for normal inflorescence and floral meristem function, normal developmental patterning and thermotolerance. Acts as a molecular chaperone.</text>
</comment>
<evidence type="ECO:0000313" key="6">
    <source>
        <dbReference type="EMBL" id="JAG97272.1"/>
    </source>
</evidence>
<dbReference type="InterPro" id="IPR008978">
    <property type="entry name" value="HSP20-like_chaperone"/>
</dbReference>
<dbReference type="FunFam" id="2.60.40.790:FF:000001">
    <property type="entry name" value="Nuclear migration protein nudC"/>
    <property type="match status" value="1"/>
</dbReference>
<evidence type="ECO:0000256" key="3">
    <source>
        <dbReference type="ARBA" id="ARBA00053226"/>
    </source>
</evidence>